<reference evidence="2" key="1">
    <citation type="journal article" date="2019" name="Int. J. Syst. Evol. Microbiol.">
        <title>The Global Catalogue of Microorganisms (GCM) 10K type strain sequencing project: providing services to taxonomists for standard genome sequencing and annotation.</title>
        <authorList>
            <consortium name="The Broad Institute Genomics Platform"/>
            <consortium name="The Broad Institute Genome Sequencing Center for Infectious Disease"/>
            <person name="Wu L."/>
            <person name="Ma J."/>
        </authorList>
    </citation>
    <scope>NUCLEOTIDE SEQUENCE [LARGE SCALE GENOMIC DNA]</scope>
    <source>
        <strain evidence="2">KCTC 52438</strain>
    </source>
</reference>
<proteinExistence type="predicted"/>
<evidence type="ECO:0000313" key="1">
    <source>
        <dbReference type="EMBL" id="MFC3150268.1"/>
    </source>
</evidence>
<accession>A0ABV7HC27</accession>
<dbReference type="RefSeq" id="WP_386716758.1">
    <property type="nucleotide sequence ID" value="NZ_JBHRSZ010000002.1"/>
</dbReference>
<name>A0ABV7HC27_9GAMM</name>
<dbReference type="EMBL" id="JBHRSZ010000002">
    <property type="protein sequence ID" value="MFC3150268.1"/>
    <property type="molecule type" value="Genomic_DNA"/>
</dbReference>
<sequence length="91" mass="10269">MSTPTREQLTIALEKAAAMREKGEDPDFIAKSLLSLNYRFTELEHVYEALEHFLNSGQAVEAHAALIKAVEHFREVELRSKGESKPPKFGL</sequence>
<gene>
    <name evidence="1" type="ORF">ACFOEK_04450</name>
</gene>
<dbReference type="Proteomes" id="UP001595476">
    <property type="component" value="Unassembled WGS sequence"/>
</dbReference>
<evidence type="ECO:0000313" key="2">
    <source>
        <dbReference type="Proteomes" id="UP001595476"/>
    </source>
</evidence>
<comment type="caution">
    <text evidence="1">The sequence shown here is derived from an EMBL/GenBank/DDBJ whole genome shotgun (WGS) entry which is preliminary data.</text>
</comment>
<protein>
    <submittedName>
        <fullName evidence="1">Uncharacterized protein</fullName>
    </submittedName>
</protein>
<keyword evidence="2" id="KW-1185">Reference proteome</keyword>
<organism evidence="1 2">
    <name type="scientific">Litoribrevibacter euphylliae</name>
    <dbReference type="NCBI Taxonomy" id="1834034"/>
    <lineage>
        <taxon>Bacteria</taxon>
        <taxon>Pseudomonadati</taxon>
        <taxon>Pseudomonadota</taxon>
        <taxon>Gammaproteobacteria</taxon>
        <taxon>Oceanospirillales</taxon>
        <taxon>Oceanospirillaceae</taxon>
        <taxon>Litoribrevibacter</taxon>
    </lineage>
</organism>